<dbReference type="GO" id="GO:0016987">
    <property type="term" value="F:sigma factor activity"/>
    <property type="evidence" value="ECO:0007669"/>
    <property type="project" value="UniProtKB-KW"/>
</dbReference>
<dbReference type="Proteomes" id="UP000051643">
    <property type="component" value="Unassembled WGS sequence"/>
</dbReference>
<evidence type="ECO:0000256" key="4">
    <source>
        <dbReference type="ARBA" id="ARBA00023163"/>
    </source>
</evidence>
<dbReference type="PANTHER" id="PTHR43133">
    <property type="entry name" value="RNA POLYMERASE ECF-TYPE SIGMA FACTO"/>
    <property type="match status" value="1"/>
</dbReference>
<organism evidence="7 8">
    <name type="scientific">Salegentibacter mishustinae</name>
    <dbReference type="NCBI Taxonomy" id="270918"/>
    <lineage>
        <taxon>Bacteria</taxon>
        <taxon>Pseudomonadati</taxon>
        <taxon>Bacteroidota</taxon>
        <taxon>Flavobacteriia</taxon>
        <taxon>Flavobacteriales</taxon>
        <taxon>Flavobacteriaceae</taxon>
        <taxon>Salegentibacter</taxon>
    </lineage>
</organism>
<dbReference type="CDD" id="cd06171">
    <property type="entry name" value="Sigma70_r4"/>
    <property type="match status" value="1"/>
</dbReference>
<keyword evidence="4" id="KW-0804">Transcription</keyword>
<accession>A0A0Q9ZPJ3</accession>
<dbReference type="GO" id="GO:0003677">
    <property type="term" value="F:DNA binding"/>
    <property type="evidence" value="ECO:0007669"/>
    <property type="project" value="InterPro"/>
</dbReference>
<dbReference type="SUPFAM" id="SSF88946">
    <property type="entry name" value="Sigma2 domain of RNA polymerase sigma factors"/>
    <property type="match status" value="1"/>
</dbReference>
<dbReference type="STRING" id="270918.APR42_01300"/>
<reference evidence="7" key="1">
    <citation type="submission" date="2015-10" db="EMBL/GenBank/DDBJ databases">
        <title>Draft genome sequence of Salegentibacter mishustinae KCTC 12263.</title>
        <authorList>
            <person name="Lin W."/>
            <person name="Zheng Q."/>
        </authorList>
    </citation>
    <scope>NUCLEOTIDE SEQUENCE [LARGE SCALE GENOMIC DNA]</scope>
    <source>
        <strain evidence="7">KCTC 12263</strain>
    </source>
</reference>
<evidence type="ECO:0000256" key="2">
    <source>
        <dbReference type="ARBA" id="ARBA00023015"/>
    </source>
</evidence>
<evidence type="ECO:0000259" key="5">
    <source>
        <dbReference type="Pfam" id="PF04542"/>
    </source>
</evidence>
<dbReference type="NCBIfam" id="TIGR02985">
    <property type="entry name" value="Sig70_bacteroi1"/>
    <property type="match status" value="1"/>
</dbReference>
<proteinExistence type="inferred from homology"/>
<evidence type="ECO:0008006" key="9">
    <source>
        <dbReference type="Google" id="ProtNLM"/>
    </source>
</evidence>
<dbReference type="InterPro" id="IPR014327">
    <property type="entry name" value="RNA_pol_sigma70_bacteroid"/>
</dbReference>
<protein>
    <recommendedName>
        <fullName evidence="9">RNA polymerase subunit sigma-24</fullName>
    </recommendedName>
</protein>
<dbReference type="Gene3D" id="1.10.1740.10">
    <property type="match status" value="1"/>
</dbReference>
<dbReference type="Pfam" id="PF04542">
    <property type="entry name" value="Sigma70_r2"/>
    <property type="match status" value="1"/>
</dbReference>
<evidence type="ECO:0000256" key="1">
    <source>
        <dbReference type="ARBA" id="ARBA00010641"/>
    </source>
</evidence>
<evidence type="ECO:0000259" key="6">
    <source>
        <dbReference type="Pfam" id="PF08281"/>
    </source>
</evidence>
<evidence type="ECO:0000256" key="3">
    <source>
        <dbReference type="ARBA" id="ARBA00023082"/>
    </source>
</evidence>
<dbReference type="SUPFAM" id="SSF88659">
    <property type="entry name" value="Sigma3 and sigma4 domains of RNA polymerase sigma factors"/>
    <property type="match status" value="1"/>
</dbReference>
<dbReference type="InterPro" id="IPR007627">
    <property type="entry name" value="RNA_pol_sigma70_r2"/>
</dbReference>
<evidence type="ECO:0000313" key="7">
    <source>
        <dbReference type="EMBL" id="KRG30531.1"/>
    </source>
</evidence>
<dbReference type="OrthoDB" id="759001at2"/>
<sequence length="202" mass="23693">MLSSKNNRNPDRLLVEQLKVNNEKAFHKIFEKYHPPIFAYSISLLKSKENAEEIVQEVFMKLWMNSEELDPNLSLKSYLFTIARNLSFNHLKKAANSELLKKEIFHKTTSSENSTFDKVVHNEYAIITMEAINRLPEKRKRIYEMSRLEGKSYSDISEELNISVSTVKSQMSSALSSIRNYLQLKTDLTFFILFLIKDLFHF</sequence>
<name>A0A0Q9ZPJ3_9FLAO</name>
<keyword evidence="2" id="KW-0805">Transcription regulation</keyword>
<dbReference type="InterPro" id="IPR014284">
    <property type="entry name" value="RNA_pol_sigma-70_dom"/>
</dbReference>
<dbReference type="AlphaFoldDB" id="A0A0Q9ZPJ3"/>
<dbReference type="NCBIfam" id="TIGR02937">
    <property type="entry name" value="sigma70-ECF"/>
    <property type="match status" value="1"/>
</dbReference>
<comment type="similarity">
    <text evidence="1">Belongs to the sigma-70 factor family. ECF subfamily.</text>
</comment>
<dbReference type="InterPro" id="IPR013325">
    <property type="entry name" value="RNA_pol_sigma_r2"/>
</dbReference>
<dbReference type="InterPro" id="IPR036388">
    <property type="entry name" value="WH-like_DNA-bd_sf"/>
</dbReference>
<comment type="caution">
    <text evidence="7">The sequence shown here is derived from an EMBL/GenBank/DDBJ whole genome shotgun (WGS) entry which is preliminary data.</text>
</comment>
<dbReference type="InterPro" id="IPR013324">
    <property type="entry name" value="RNA_pol_sigma_r3/r4-like"/>
</dbReference>
<dbReference type="Pfam" id="PF08281">
    <property type="entry name" value="Sigma70_r4_2"/>
    <property type="match status" value="1"/>
</dbReference>
<evidence type="ECO:0000313" key="8">
    <source>
        <dbReference type="Proteomes" id="UP000051643"/>
    </source>
</evidence>
<feature type="domain" description="RNA polymerase sigma-70 region 2" evidence="5">
    <location>
        <begin position="29"/>
        <end position="95"/>
    </location>
</feature>
<dbReference type="EMBL" id="LKTP01000001">
    <property type="protein sequence ID" value="KRG30531.1"/>
    <property type="molecule type" value="Genomic_DNA"/>
</dbReference>
<dbReference type="PANTHER" id="PTHR43133:SF46">
    <property type="entry name" value="RNA POLYMERASE SIGMA-70 FACTOR ECF SUBFAMILY"/>
    <property type="match status" value="1"/>
</dbReference>
<keyword evidence="8" id="KW-1185">Reference proteome</keyword>
<dbReference type="Gene3D" id="1.10.10.10">
    <property type="entry name" value="Winged helix-like DNA-binding domain superfamily/Winged helix DNA-binding domain"/>
    <property type="match status" value="1"/>
</dbReference>
<dbReference type="InterPro" id="IPR013249">
    <property type="entry name" value="RNA_pol_sigma70_r4_t2"/>
</dbReference>
<dbReference type="GO" id="GO:0006352">
    <property type="term" value="P:DNA-templated transcription initiation"/>
    <property type="evidence" value="ECO:0007669"/>
    <property type="project" value="InterPro"/>
</dbReference>
<keyword evidence="3" id="KW-0731">Sigma factor</keyword>
<gene>
    <name evidence="7" type="ORF">APR42_01300</name>
</gene>
<feature type="domain" description="RNA polymerase sigma factor 70 region 4 type 2" evidence="6">
    <location>
        <begin position="129"/>
        <end position="175"/>
    </location>
</feature>
<dbReference type="InterPro" id="IPR039425">
    <property type="entry name" value="RNA_pol_sigma-70-like"/>
</dbReference>
<dbReference type="RefSeq" id="WP_057480354.1">
    <property type="nucleotide sequence ID" value="NZ_BMWR01000002.1"/>
</dbReference>